<evidence type="ECO:0000256" key="1">
    <source>
        <dbReference type="ARBA" id="ARBA00023186"/>
    </source>
</evidence>
<dbReference type="OrthoDB" id="10250354at2759"/>
<keyword evidence="1" id="KW-0143">Chaperone</keyword>
<organism evidence="2 3">
    <name type="scientific">Coptotermes formosanus</name>
    <name type="common">Formosan subterranean termite</name>
    <dbReference type="NCBI Taxonomy" id="36987"/>
    <lineage>
        <taxon>Eukaryota</taxon>
        <taxon>Metazoa</taxon>
        <taxon>Ecdysozoa</taxon>
        <taxon>Arthropoda</taxon>
        <taxon>Hexapoda</taxon>
        <taxon>Insecta</taxon>
        <taxon>Pterygota</taxon>
        <taxon>Neoptera</taxon>
        <taxon>Polyneoptera</taxon>
        <taxon>Dictyoptera</taxon>
        <taxon>Blattodea</taxon>
        <taxon>Blattoidea</taxon>
        <taxon>Termitoidae</taxon>
        <taxon>Rhinotermitidae</taxon>
        <taxon>Coptotermes</taxon>
    </lineage>
</organism>
<protein>
    <submittedName>
        <fullName evidence="2">Uncharacterized protein</fullName>
    </submittedName>
</protein>
<accession>A0A6L2PFE3</accession>
<gene>
    <name evidence="2" type="ORF">Cfor_08456</name>
</gene>
<reference evidence="3" key="1">
    <citation type="submission" date="2020-01" db="EMBL/GenBank/DDBJ databases">
        <title>Draft genome sequence of the Termite Coptotermes fromosanus.</title>
        <authorList>
            <person name="Itakura S."/>
            <person name="Yosikawa Y."/>
            <person name="Umezawa K."/>
        </authorList>
    </citation>
    <scope>NUCLEOTIDE SEQUENCE [LARGE SCALE GENOMIC DNA]</scope>
</reference>
<dbReference type="GO" id="GO:0051082">
    <property type="term" value="F:unfolded protein binding"/>
    <property type="evidence" value="ECO:0007669"/>
    <property type="project" value="InterPro"/>
</dbReference>
<keyword evidence="3" id="KW-1185">Reference proteome</keyword>
<dbReference type="EMBL" id="BLKM01000085">
    <property type="protein sequence ID" value="GFG28837.1"/>
    <property type="molecule type" value="Genomic_DNA"/>
</dbReference>
<dbReference type="Proteomes" id="UP000502823">
    <property type="component" value="Unassembled WGS sequence"/>
</dbReference>
<dbReference type="InterPro" id="IPR036869">
    <property type="entry name" value="J_dom_sf"/>
</dbReference>
<comment type="caution">
    <text evidence="2">The sequence shown here is derived from an EMBL/GenBank/DDBJ whole genome shotgun (WGS) entry which is preliminary data.</text>
</comment>
<dbReference type="PANTHER" id="PTHR45168:SF3">
    <property type="entry name" value="DNAJ HEAT SHOCK PROTEIN FAMILY (HSP40) MEMBER B2"/>
    <property type="match status" value="1"/>
</dbReference>
<dbReference type="FunCoup" id="A0A6L2PFE3">
    <property type="interactions" value="453"/>
</dbReference>
<name>A0A6L2PFE3_COPFO</name>
<sequence length="170" mass="19055">MQQVQHMYSYVNKGRNKKKRRVYDTYGKEGLSQQSRGRSRHFGGGFDDFGVPGFTTFTFRDPEEVFREFFGERSPFEDLLAGFNRGGGQSRRNRNSHPQTTITSSFIDPFNSLHFGMPGINDLFSMGQTGPDAFTSFSSLSNFSGPSGGAVKRTSTSTRFINGKKTTTKK</sequence>
<dbReference type="GO" id="GO:0030544">
    <property type="term" value="F:Hsp70 protein binding"/>
    <property type="evidence" value="ECO:0007669"/>
    <property type="project" value="InterPro"/>
</dbReference>
<dbReference type="InterPro" id="IPR043183">
    <property type="entry name" value="DNJB2/6-like"/>
</dbReference>
<evidence type="ECO:0000313" key="2">
    <source>
        <dbReference type="EMBL" id="GFG28837.1"/>
    </source>
</evidence>
<dbReference type="PANTHER" id="PTHR45168">
    <property type="entry name" value="DNAJ HOMOLOG SUBFAMILY B MEMBER 2"/>
    <property type="match status" value="1"/>
</dbReference>
<dbReference type="AlphaFoldDB" id="A0A6L2PFE3"/>
<dbReference type="InParanoid" id="A0A6L2PFE3"/>
<evidence type="ECO:0000313" key="3">
    <source>
        <dbReference type="Proteomes" id="UP000502823"/>
    </source>
</evidence>
<proteinExistence type="predicted"/>
<dbReference type="Gene3D" id="1.10.287.110">
    <property type="entry name" value="DnaJ domain"/>
    <property type="match status" value="1"/>
</dbReference>